<dbReference type="EMBL" id="GL833131">
    <property type="protein sequence ID" value="EGB07330.1"/>
    <property type="molecule type" value="Genomic_DNA"/>
</dbReference>
<protein>
    <submittedName>
        <fullName evidence="2">Uncharacterized protein</fullName>
    </submittedName>
</protein>
<dbReference type="AlphaFoldDB" id="F0YBS9"/>
<feature type="chain" id="PRO_5003260924" evidence="1">
    <location>
        <begin position="18"/>
        <end position="153"/>
    </location>
</feature>
<dbReference type="GeneID" id="20225132"/>
<dbReference type="InParanoid" id="F0YBS9"/>
<sequence length="153" mass="17072">MRRALLLALAAACATHGLERPRRRRALAPRGGAAAAHAVAKDFNWDGERTWVDRTIAFLEAPMTELAIGTMAVGLTFVEIGREINRLGSVREANWALLFLAMARLLKSLLAVLRSTRMALRGYKSYRVVRRGDNVYLKHLPPPDDPQHTDDKT</sequence>
<evidence type="ECO:0000313" key="3">
    <source>
        <dbReference type="Proteomes" id="UP000002729"/>
    </source>
</evidence>
<dbReference type="Proteomes" id="UP000002729">
    <property type="component" value="Unassembled WGS sequence"/>
</dbReference>
<reference evidence="2 3" key="1">
    <citation type="journal article" date="2011" name="Proc. Natl. Acad. Sci. U.S.A.">
        <title>Niche of harmful alga Aureococcus anophagefferens revealed through ecogenomics.</title>
        <authorList>
            <person name="Gobler C.J."/>
            <person name="Berry D.L."/>
            <person name="Dyhrman S.T."/>
            <person name="Wilhelm S.W."/>
            <person name="Salamov A."/>
            <person name="Lobanov A.V."/>
            <person name="Zhang Y."/>
            <person name="Collier J.L."/>
            <person name="Wurch L.L."/>
            <person name="Kustka A.B."/>
            <person name="Dill B.D."/>
            <person name="Shah M."/>
            <person name="VerBerkmoes N.C."/>
            <person name="Kuo A."/>
            <person name="Terry A."/>
            <person name="Pangilinan J."/>
            <person name="Lindquist E.A."/>
            <person name="Lucas S."/>
            <person name="Paulsen I.T."/>
            <person name="Hattenrath-Lehmann T.K."/>
            <person name="Talmage S.C."/>
            <person name="Walker E.A."/>
            <person name="Koch F."/>
            <person name="Burson A.M."/>
            <person name="Marcoval M.A."/>
            <person name="Tang Y.Z."/>
            <person name="Lecleir G.R."/>
            <person name="Coyne K.J."/>
            <person name="Berg G.M."/>
            <person name="Bertrand E.M."/>
            <person name="Saito M.A."/>
            <person name="Gladyshev V.N."/>
            <person name="Grigoriev I.V."/>
        </authorList>
    </citation>
    <scope>NUCLEOTIDE SEQUENCE [LARGE SCALE GENOMIC DNA]</scope>
    <source>
        <strain evidence="3">CCMP 1984</strain>
    </source>
</reference>
<organism evidence="3">
    <name type="scientific">Aureococcus anophagefferens</name>
    <name type="common">Harmful bloom alga</name>
    <dbReference type="NCBI Taxonomy" id="44056"/>
    <lineage>
        <taxon>Eukaryota</taxon>
        <taxon>Sar</taxon>
        <taxon>Stramenopiles</taxon>
        <taxon>Ochrophyta</taxon>
        <taxon>Pelagophyceae</taxon>
        <taxon>Pelagomonadales</taxon>
        <taxon>Pelagomonadaceae</taxon>
        <taxon>Aureococcus</taxon>
    </lineage>
</organism>
<dbReference type="RefSeq" id="XP_009037957.1">
    <property type="nucleotide sequence ID" value="XM_009039709.1"/>
</dbReference>
<name>F0YBS9_AURAN</name>
<dbReference type="OrthoDB" id="204464at2759"/>
<proteinExistence type="predicted"/>
<evidence type="ECO:0000313" key="2">
    <source>
        <dbReference type="EMBL" id="EGB07330.1"/>
    </source>
</evidence>
<accession>F0YBS9</accession>
<keyword evidence="1" id="KW-0732">Signal</keyword>
<dbReference type="KEGG" id="aaf:AURANDRAFT_65041"/>
<evidence type="ECO:0000256" key="1">
    <source>
        <dbReference type="SAM" id="SignalP"/>
    </source>
</evidence>
<gene>
    <name evidence="2" type="ORF">AURANDRAFT_65041</name>
</gene>
<keyword evidence="3" id="KW-1185">Reference proteome</keyword>
<feature type="signal peptide" evidence="1">
    <location>
        <begin position="1"/>
        <end position="17"/>
    </location>
</feature>